<organism evidence="2 3">
    <name type="scientific">Acetobacter estunensis</name>
    <dbReference type="NCBI Taxonomy" id="104097"/>
    <lineage>
        <taxon>Bacteria</taxon>
        <taxon>Pseudomonadati</taxon>
        <taxon>Pseudomonadota</taxon>
        <taxon>Alphaproteobacteria</taxon>
        <taxon>Acetobacterales</taxon>
        <taxon>Acetobacteraceae</taxon>
        <taxon>Acetobacter</taxon>
    </lineage>
</organism>
<reference evidence="2" key="1">
    <citation type="submission" date="2019-11" db="EMBL/GenBank/DDBJ databases">
        <title>Description of new Acetobacter species.</title>
        <authorList>
            <person name="Cleenwerck I."/>
            <person name="Sombolestani A.S."/>
        </authorList>
    </citation>
    <scope>NUCLEOTIDE SEQUENCE</scope>
    <source>
        <strain evidence="2">LMG 1626</strain>
    </source>
</reference>
<comment type="caution">
    <text evidence="2">The sequence shown here is derived from an EMBL/GenBank/DDBJ whole genome shotgun (WGS) entry which is preliminary data.</text>
</comment>
<dbReference type="RefSeq" id="WP_166316329.1">
    <property type="nucleotide sequence ID" value="NZ_WOTH01000021.1"/>
</dbReference>
<gene>
    <name evidence="2" type="ORF">GOB87_10390</name>
</gene>
<keyword evidence="1" id="KW-0175">Coiled coil</keyword>
<dbReference type="Proteomes" id="UP000597459">
    <property type="component" value="Unassembled WGS sequence"/>
</dbReference>
<accession>A0A967B9A2</accession>
<evidence type="ECO:0000313" key="2">
    <source>
        <dbReference type="EMBL" id="NHO54361.1"/>
    </source>
</evidence>
<protein>
    <submittedName>
        <fullName evidence="2">Uncharacterized protein</fullName>
    </submittedName>
</protein>
<keyword evidence="3" id="KW-1185">Reference proteome</keyword>
<evidence type="ECO:0000313" key="3">
    <source>
        <dbReference type="Proteomes" id="UP000597459"/>
    </source>
</evidence>
<dbReference type="AlphaFoldDB" id="A0A967B9A2"/>
<evidence type="ECO:0000256" key="1">
    <source>
        <dbReference type="SAM" id="Coils"/>
    </source>
</evidence>
<feature type="coiled-coil region" evidence="1">
    <location>
        <begin position="32"/>
        <end position="66"/>
    </location>
</feature>
<proteinExistence type="predicted"/>
<name>A0A967B9A2_9PROT</name>
<dbReference type="EMBL" id="WOTH01000021">
    <property type="protein sequence ID" value="NHO54361.1"/>
    <property type="molecule type" value="Genomic_DNA"/>
</dbReference>
<sequence>MTGESGFALSPVDPEVEKAFLERRLLGLLREVEGLKGHAHGLEEQMARLERELRAARAALEEERTRPLAITLLRRIRRRAGRVVGRLRGG</sequence>